<dbReference type="InterPro" id="IPR051314">
    <property type="entry name" value="AAA_ATPase_RarA/MGS1/WRNIP1"/>
</dbReference>
<dbReference type="GO" id="GO:0000731">
    <property type="term" value="P:DNA synthesis involved in DNA repair"/>
    <property type="evidence" value="ECO:0007669"/>
    <property type="project" value="TreeGrafter"/>
</dbReference>
<keyword evidence="8 9" id="KW-0234">DNA repair</keyword>
<dbReference type="PROSITE" id="PS51908">
    <property type="entry name" value="ZF_UBZ4"/>
    <property type="match status" value="1"/>
</dbReference>
<dbReference type="RefSeq" id="XP_052945283.1">
    <property type="nucleotide sequence ID" value="XM_053092825.1"/>
</dbReference>
<reference evidence="12" key="1">
    <citation type="journal article" date="2022" name="G3 (Bethesda)">
        <title>High quality genome of the basidiomycete yeast Dioszegia hungarica PDD-24b-2 isolated from cloud water.</title>
        <authorList>
            <person name="Jarrige D."/>
            <person name="Haridas S."/>
            <person name="Bleykasten-Grosshans C."/>
            <person name="Joly M."/>
            <person name="Nadalig T."/>
            <person name="Sancelme M."/>
            <person name="Vuilleumier S."/>
            <person name="Grigoriev I.V."/>
            <person name="Amato P."/>
            <person name="Bringel F."/>
        </authorList>
    </citation>
    <scope>NUCLEOTIDE SEQUENCE</scope>
    <source>
        <strain evidence="12">PDD-24b-2</strain>
    </source>
</reference>
<evidence type="ECO:0000256" key="6">
    <source>
        <dbReference type="ARBA" id="ARBA00022833"/>
    </source>
</evidence>
<dbReference type="Pfam" id="PF16193">
    <property type="entry name" value="AAA_assoc_2"/>
    <property type="match status" value="1"/>
</dbReference>
<keyword evidence="4 9" id="KW-0227">DNA damage</keyword>
<feature type="compositionally biased region" description="Polar residues" evidence="10">
    <location>
        <begin position="32"/>
        <end position="44"/>
    </location>
</feature>
<keyword evidence="13" id="KW-1185">Reference proteome</keyword>
<protein>
    <recommendedName>
        <fullName evidence="11">UBZ4-type domain-containing protein</fullName>
    </recommendedName>
</protein>
<sequence length="602" mass="65139">MKKVQCPVCNEEVVDTEINLHLDLRCRGLAGPSSSAARSSQATPSADIKPKRTTPSASQAPASASGHASREVFEVGDDTPPRPTQPKKPVASIFGGGVKRKKPLDDADEEVKPKDLVKRAATQREAGGGEVEKKSRINPLIAAQPLAERSRPSSLEGYVGQADIVGPGSLLRARIEAREGIGSCILWGPPGCGKTTLARLIAKTADADFKELSATSSGAADVRQVFEQARNGLKLTGRKTILMVDEIHRFNKSQQDLFLPYVENGWVQLIGATTENPSFKVNGALLSRCQVFTLHKHGPAALTQILENALSALPDPAPRLPPDLLPFLADVADGDARQALNSLELALKVCTSPAQSTLGALGELEIEGDQAKRDEQLMDAVRKGLRKGYDRSGEERYDMISALHKCLRGSDGSASMYWLARMITGGEDALYIARRLVVVASEDVGLADPHALPLAMATYQACQVIGLPECRLNLAHCVAYLAEAPKSTRAYTAYKRAEALASKPPLPGVPLQIRNAPTKLLKQLGYGKEYSYNPAFAHPVHNEYLPPELLEHSSYAADPDKHILKTPDAELKDKEWDEKRLAEWEKEVNGGAAWTGPFEPEL</sequence>
<comment type="caution">
    <text evidence="12">The sequence shown here is derived from an EMBL/GenBank/DDBJ whole genome shotgun (WGS) entry which is preliminary data.</text>
</comment>
<dbReference type="GO" id="GO:0003677">
    <property type="term" value="F:DNA binding"/>
    <property type="evidence" value="ECO:0007669"/>
    <property type="project" value="InterPro"/>
</dbReference>
<dbReference type="Pfam" id="PF12002">
    <property type="entry name" value="MgsA_C"/>
    <property type="match status" value="1"/>
</dbReference>
<feature type="region of interest" description="Disordered" evidence="10">
    <location>
        <begin position="30"/>
        <end position="136"/>
    </location>
</feature>
<dbReference type="GO" id="GO:0016887">
    <property type="term" value="F:ATP hydrolysis activity"/>
    <property type="evidence" value="ECO:0007669"/>
    <property type="project" value="InterPro"/>
</dbReference>
<dbReference type="Gene3D" id="1.10.8.60">
    <property type="match status" value="1"/>
</dbReference>
<dbReference type="SUPFAM" id="SSF48019">
    <property type="entry name" value="post-AAA+ oligomerization domain-like"/>
    <property type="match status" value="1"/>
</dbReference>
<dbReference type="PANTHER" id="PTHR13779">
    <property type="entry name" value="WERNER HELICASE-INTERACTING PROTEIN 1 FAMILY MEMBER"/>
    <property type="match status" value="1"/>
</dbReference>
<dbReference type="Gene3D" id="3.40.50.300">
    <property type="entry name" value="P-loop containing nucleotide triphosphate hydrolases"/>
    <property type="match status" value="1"/>
</dbReference>
<dbReference type="GO" id="GO:0005524">
    <property type="term" value="F:ATP binding"/>
    <property type="evidence" value="ECO:0007669"/>
    <property type="project" value="UniProtKB-KW"/>
</dbReference>
<keyword evidence="5 9" id="KW-0863">Zinc-finger</keyword>
<dbReference type="FunFam" id="3.40.50.300:FF:000345">
    <property type="entry name" value="AAA family ATPase"/>
    <property type="match status" value="1"/>
</dbReference>
<feature type="compositionally biased region" description="Low complexity" evidence="10">
    <location>
        <begin position="56"/>
        <end position="67"/>
    </location>
</feature>
<dbReference type="GO" id="GO:0008270">
    <property type="term" value="F:zinc ion binding"/>
    <property type="evidence" value="ECO:0007669"/>
    <property type="project" value="UniProtKB-KW"/>
</dbReference>
<keyword evidence="3" id="KW-0547">Nucleotide-binding</keyword>
<feature type="domain" description="UBZ4-type" evidence="11">
    <location>
        <begin position="3"/>
        <end position="31"/>
    </location>
</feature>
<dbReference type="Gene3D" id="3.30.160.60">
    <property type="entry name" value="Classic Zinc Finger"/>
    <property type="match status" value="1"/>
</dbReference>
<evidence type="ECO:0000256" key="10">
    <source>
        <dbReference type="SAM" id="MobiDB-lite"/>
    </source>
</evidence>
<dbReference type="FunFam" id="1.10.3710.10:FF:000004">
    <property type="entry name" value="Putative ATPase, AAA family"/>
    <property type="match status" value="1"/>
</dbReference>
<evidence type="ECO:0000256" key="1">
    <source>
        <dbReference type="ARBA" id="ARBA00008959"/>
    </source>
</evidence>
<dbReference type="InterPro" id="IPR006642">
    <property type="entry name" value="Rad18_UBZ4"/>
</dbReference>
<dbReference type="InterPro" id="IPR003593">
    <property type="entry name" value="AAA+_ATPase"/>
</dbReference>
<evidence type="ECO:0000313" key="13">
    <source>
        <dbReference type="Proteomes" id="UP001164286"/>
    </source>
</evidence>
<dbReference type="Pfam" id="PF00004">
    <property type="entry name" value="AAA"/>
    <property type="match status" value="1"/>
</dbReference>
<evidence type="ECO:0000256" key="3">
    <source>
        <dbReference type="ARBA" id="ARBA00022741"/>
    </source>
</evidence>
<dbReference type="InterPro" id="IPR032423">
    <property type="entry name" value="AAA_assoc_2"/>
</dbReference>
<dbReference type="FunFam" id="1.20.272.10:FF:000001">
    <property type="entry name" value="Putative AAA family ATPase"/>
    <property type="match status" value="1"/>
</dbReference>
<dbReference type="GO" id="GO:0017116">
    <property type="term" value="F:single-stranded DNA helicase activity"/>
    <property type="evidence" value="ECO:0007669"/>
    <property type="project" value="TreeGrafter"/>
</dbReference>
<dbReference type="InterPro" id="IPR003959">
    <property type="entry name" value="ATPase_AAA_core"/>
</dbReference>
<evidence type="ECO:0000256" key="4">
    <source>
        <dbReference type="ARBA" id="ARBA00022763"/>
    </source>
</evidence>
<proteinExistence type="inferred from homology"/>
<evidence type="ECO:0000313" key="12">
    <source>
        <dbReference type="EMBL" id="KAI9635506.1"/>
    </source>
</evidence>
<dbReference type="CDD" id="cd00009">
    <property type="entry name" value="AAA"/>
    <property type="match status" value="1"/>
</dbReference>
<evidence type="ECO:0000256" key="7">
    <source>
        <dbReference type="ARBA" id="ARBA00022840"/>
    </source>
</evidence>
<dbReference type="SUPFAM" id="SSF52540">
    <property type="entry name" value="P-loop containing nucleoside triphosphate hydrolases"/>
    <property type="match status" value="1"/>
</dbReference>
<dbReference type="Gene3D" id="1.10.3710.10">
    <property type="entry name" value="DNA polymerase III clamp loader subunits, C-terminal domain"/>
    <property type="match status" value="1"/>
</dbReference>
<keyword evidence="7" id="KW-0067">ATP-binding</keyword>
<gene>
    <name evidence="12" type="ORF">MKK02DRAFT_44196</name>
</gene>
<dbReference type="EMBL" id="JAKWFO010000005">
    <property type="protein sequence ID" value="KAI9635506.1"/>
    <property type="molecule type" value="Genomic_DNA"/>
</dbReference>
<evidence type="ECO:0000256" key="2">
    <source>
        <dbReference type="ARBA" id="ARBA00022723"/>
    </source>
</evidence>
<comment type="similarity">
    <text evidence="1">Belongs to the AAA ATPase family. RarA/MGS1/WRNIP1 subfamily.</text>
</comment>
<dbReference type="GeneID" id="77732030"/>
<evidence type="ECO:0000256" key="9">
    <source>
        <dbReference type="PROSITE-ProRule" id="PRU01256"/>
    </source>
</evidence>
<keyword evidence="2" id="KW-0479">Metal-binding</keyword>
<keyword evidence="6" id="KW-0862">Zinc</keyword>
<organism evidence="12 13">
    <name type="scientific">Dioszegia hungarica</name>
    <dbReference type="NCBI Taxonomy" id="4972"/>
    <lineage>
        <taxon>Eukaryota</taxon>
        <taxon>Fungi</taxon>
        <taxon>Dikarya</taxon>
        <taxon>Basidiomycota</taxon>
        <taxon>Agaricomycotina</taxon>
        <taxon>Tremellomycetes</taxon>
        <taxon>Tremellales</taxon>
        <taxon>Bulleribasidiaceae</taxon>
        <taxon>Dioszegia</taxon>
    </lineage>
</organism>
<name>A0AA38LVM4_9TREE</name>
<evidence type="ECO:0000256" key="5">
    <source>
        <dbReference type="ARBA" id="ARBA00022771"/>
    </source>
</evidence>
<dbReference type="SMART" id="SM00382">
    <property type="entry name" value="AAA"/>
    <property type="match status" value="1"/>
</dbReference>
<evidence type="ECO:0000256" key="8">
    <source>
        <dbReference type="ARBA" id="ARBA00023204"/>
    </source>
</evidence>
<dbReference type="Gene3D" id="1.20.272.10">
    <property type="match status" value="1"/>
</dbReference>
<dbReference type="AlphaFoldDB" id="A0AA38LVM4"/>
<dbReference type="InterPro" id="IPR021886">
    <property type="entry name" value="MgsA_C"/>
</dbReference>
<dbReference type="InterPro" id="IPR008921">
    <property type="entry name" value="DNA_pol3_clamp-load_cplx_C"/>
</dbReference>
<dbReference type="GO" id="GO:0008047">
    <property type="term" value="F:enzyme activator activity"/>
    <property type="evidence" value="ECO:0007669"/>
    <property type="project" value="TreeGrafter"/>
</dbReference>
<dbReference type="CDD" id="cd18139">
    <property type="entry name" value="HLD_clamp_RarA"/>
    <property type="match status" value="1"/>
</dbReference>
<evidence type="ECO:0000259" key="11">
    <source>
        <dbReference type="PROSITE" id="PS51908"/>
    </source>
</evidence>
<dbReference type="InterPro" id="IPR027417">
    <property type="entry name" value="P-loop_NTPase"/>
</dbReference>
<accession>A0AA38LVM4</accession>
<dbReference type="GO" id="GO:0006271">
    <property type="term" value="P:DNA strand elongation involved in DNA replication"/>
    <property type="evidence" value="ECO:0007669"/>
    <property type="project" value="UniProtKB-ARBA"/>
</dbReference>
<dbReference type="GO" id="GO:0005634">
    <property type="term" value="C:nucleus"/>
    <property type="evidence" value="ECO:0007669"/>
    <property type="project" value="TreeGrafter"/>
</dbReference>
<dbReference type="SMART" id="SM00734">
    <property type="entry name" value="ZnF_Rad18"/>
    <property type="match status" value="1"/>
</dbReference>
<dbReference type="Proteomes" id="UP001164286">
    <property type="component" value="Unassembled WGS sequence"/>
</dbReference>
<dbReference type="PANTHER" id="PTHR13779:SF7">
    <property type="entry name" value="ATPASE WRNIP1"/>
    <property type="match status" value="1"/>
</dbReference>